<name>A0A0E9WP93_ANGAN</name>
<evidence type="ECO:0000313" key="1">
    <source>
        <dbReference type="EMBL" id="JAH91268.1"/>
    </source>
</evidence>
<protein>
    <submittedName>
        <fullName evidence="1">Uncharacterized protein</fullName>
    </submittedName>
</protein>
<sequence>MLWIIGRYTERLNVWNWMNIFVNEYLQSCILYHYALTTTYCRQCKTLPQIFHYSSIVPSNAHLR</sequence>
<proteinExistence type="predicted"/>
<dbReference type="EMBL" id="GBXM01017309">
    <property type="protein sequence ID" value="JAH91268.1"/>
    <property type="molecule type" value="Transcribed_RNA"/>
</dbReference>
<accession>A0A0E9WP93</accession>
<reference evidence="1" key="1">
    <citation type="submission" date="2014-11" db="EMBL/GenBank/DDBJ databases">
        <authorList>
            <person name="Amaro Gonzalez C."/>
        </authorList>
    </citation>
    <scope>NUCLEOTIDE SEQUENCE</scope>
</reference>
<dbReference type="AlphaFoldDB" id="A0A0E9WP93"/>
<reference evidence="1" key="2">
    <citation type="journal article" date="2015" name="Fish Shellfish Immunol.">
        <title>Early steps in the European eel (Anguilla anguilla)-Vibrio vulnificus interaction in the gills: Role of the RtxA13 toxin.</title>
        <authorList>
            <person name="Callol A."/>
            <person name="Pajuelo D."/>
            <person name="Ebbesson L."/>
            <person name="Teles M."/>
            <person name="MacKenzie S."/>
            <person name="Amaro C."/>
        </authorList>
    </citation>
    <scope>NUCLEOTIDE SEQUENCE</scope>
</reference>
<organism evidence="1">
    <name type="scientific">Anguilla anguilla</name>
    <name type="common">European freshwater eel</name>
    <name type="synonym">Muraena anguilla</name>
    <dbReference type="NCBI Taxonomy" id="7936"/>
    <lineage>
        <taxon>Eukaryota</taxon>
        <taxon>Metazoa</taxon>
        <taxon>Chordata</taxon>
        <taxon>Craniata</taxon>
        <taxon>Vertebrata</taxon>
        <taxon>Euteleostomi</taxon>
        <taxon>Actinopterygii</taxon>
        <taxon>Neopterygii</taxon>
        <taxon>Teleostei</taxon>
        <taxon>Anguilliformes</taxon>
        <taxon>Anguillidae</taxon>
        <taxon>Anguilla</taxon>
    </lineage>
</organism>